<proteinExistence type="predicted"/>
<dbReference type="Gene3D" id="1.20.5.4130">
    <property type="match status" value="1"/>
</dbReference>
<evidence type="ECO:0000259" key="5">
    <source>
        <dbReference type="Pfam" id="PF18052"/>
    </source>
</evidence>
<accession>A0AAV1AXE9</accession>
<dbReference type="GO" id="GO:0006952">
    <property type="term" value="P:defense response"/>
    <property type="evidence" value="ECO:0007669"/>
    <property type="project" value="UniProtKB-KW"/>
</dbReference>
<evidence type="ECO:0000313" key="6">
    <source>
        <dbReference type="EMBL" id="CAI8613963.1"/>
    </source>
</evidence>
<evidence type="ECO:0000256" key="3">
    <source>
        <dbReference type="ARBA" id="ARBA00022821"/>
    </source>
</evidence>
<sequence length="118" mass="13700">MAKSFVFDIVYSLFGKLASYVCEEASRVHGVYEDLQGIKDTLSIVRGLLLDVEEKKDQKHGLREWLNDREQLHNICSDAEDVLDGRRRRRRRRNLHEDETIPSDELDSQVGTKVKTRG</sequence>
<dbReference type="GO" id="GO:0000166">
    <property type="term" value="F:nucleotide binding"/>
    <property type="evidence" value="ECO:0007669"/>
    <property type="project" value="UniProtKB-KW"/>
</dbReference>
<evidence type="ECO:0000313" key="7">
    <source>
        <dbReference type="Proteomes" id="UP001157006"/>
    </source>
</evidence>
<evidence type="ECO:0000256" key="1">
    <source>
        <dbReference type="ARBA" id="ARBA00022737"/>
    </source>
</evidence>
<keyword evidence="7" id="KW-1185">Reference proteome</keyword>
<dbReference type="EMBL" id="OX451740">
    <property type="protein sequence ID" value="CAI8613963.1"/>
    <property type="molecule type" value="Genomic_DNA"/>
</dbReference>
<dbReference type="Proteomes" id="UP001157006">
    <property type="component" value="Chromosome 5"/>
</dbReference>
<keyword evidence="1" id="KW-0677">Repeat</keyword>
<evidence type="ECO:0000256" key="4">
    <source>
        <dbReference type="SAM" id="MobiDB-lite"/>
    </source>
</evidence>
<gene>
    <name evidence="6" type="ORF">VFH_V106640</name>
</gene>
<keyword evidence="2" id="KW-0547">Nucleotide-binding</keyword>
<dbReference type="InterPro" id="IPR041118">
    <property type="entry name" value="Rx_N"/>
</dbReference>
<evidence type="ECO:0000256" key="2">
    <source>
        <dbReference type="ARBA" id="ARBA00022741"/>
    </source>
</evidence>
<dbReference type="Pfam" id="PF18052">
    <property type="entry name" value="Rx_N"/>
    <property type="match status" value="1"/>
</dbReference>
<dbReference type="AlphaFoldDB" id="A0AAV1AXE9"/>
<keyword evidence="3" id="KW-0611">Plant defense</keyword>
<protein>
    <recommendedName>
        <fullName evidence="5">Disease resistance N-terminal domain-containing protein</fullName>
    </recommendedName>
</protein>
<organism evidence="6 7">
    <name type="scientific">Vicia faba</name>
    <name type="common">Broad bean</name>
    <name type="synonym">Faba vulgaris</name>
    <dbReference type="NCBI Taxonomy" id="3906"/>
    <lineage>
        <taxon>Eukaryota</taxon>
        <taxon>Viridiplantae</taxon>
        <taxon>Streptophyta</taxon>
        <taxon>Embryophyta</taxon>
        <taxon>Tracheophyta</taxon>
        <taxon>Spermatophyta</taxon>
        <taxon>Magnoliopsida</taxon>
        <taxon>eudicotyledons</taxon>
        <taxon>Gunneridae</taxon>
        <taxon>Pentapetalae</taxon>
        <taxon>rosids</taxon>
        <taxon>fabids</taxon>
        <taxon>Fabales</taxon>
        <taxon>Fabaceae</taxon>
        <taxon>Papilionoideae</taxon>
        <taxon>50 kb inversion clade</taxon>
        <taxon>NPAAA clade</taxon>
        <taxon>Hologalegina</taxon>
        <taxon>IRL clade</taxon>
        <taxon>Fabeae</taxon>
        <taxon>Vicia</taxon>
    </lineage>
</organism>
<feature type="domain" description="Disease resistance N-terminal" evidence="5">
    <location>
        <begin position="10"/>
        <end position="94"/>
    </location>
</feature>
<feature type="region of interest" description="Disordered" evidence="4">
    <location>
        <begin position="87"/>
        <end position="118"/>
    </location>
</feature>
<reference evidence="6 7" key="1">
    <citation type="submission" date="2023-01" db="EMBL/GenBank/DDBJ databases">
        <authorList>
            <person name="Kreplak J."/>
        </authorList>
    </citation>
    <scope>NUCLEOTIDE SEQUENCE [LARGE SCALE GENOMIC DNA]</scope>
</reference>
<name>A0AAV1AXE9_VICFA</name>